<evidence type="ECO:0008006" key="5">
    <source>
        <dbReference type="Google" id="ProtNLM"/>
    </source>
</evidence>
<dbReference type="Proteomes" id="UP000188836">
    <property type="component" value="Unassembled WGS sequence"/>
</dbReference>
<feature type="signal peptide" evidence="2">
    <location>
        <begin position="1"/>
        <end position="30"/>
    </location>
</feature>
<keyword evidence="2" id="KW-0732">Signal</keyword>
<dbReference type="AlphaFoldDB" id="A0A1V2TKA3"/>
<reference evidence="3 4" key="1">
    <citation type="journal article" date="2016" name="Antonie Van Leeuwenhoek">
        <title>Nocardia donostiensis sp. nov., isolated from human respiratory specimens.</title>
        <authorList>
            <person name="Ercibengoa M."/>
            <person name="Bell M."/>
            <person name="Marimon J.M."/>
            <person name="Humrighouse B."/>
            <person name="Klenk H.P."/>
            <person name="Potter G."/>
            <person name="Perez-Trallero E."/>
        </authorList>
    </citation>
    <scope>NUCLEOTIDE SEQUENCE [LARGE SCALE GENOMIC DNA]</scope>
    <source>
        <strain evidence="3 4">X1655</strain>
    </source>
</reference>
<evidence type="ECO:0000256" key="2">
    <source>
        <dbReference type="SAM" id="SignalP"/>
    </source>
</evidence>
<sequence>MKTISRAAATTALTATAFAAIASSAGMAHAEDPSSPDPAVRVQVLPGVQYSGNPSTQSAEIATPFGTVVTDHGQYQVSDSQGNVVFGAAGTDRTAVETSTISPGSKATQNEASSQRAAAATTPNATVVGDDAVRDPQADINAAVGVVATNFGLATGVGAMVGGVGGAMIGCPVGAVTGGLVAVPTSLATLAVPAAAFGCLIGAGTIGGVGAIVGGAVVGAPVGIATAIDQYNKLHAQGTL</sequence>
<evidence type="ECO:0000313" key="4">
    <source>
        <dbReference type="Proteomes" id="UP000188836"/>
    </source>
</evidence>
<organism evidence="3 4">
    <name type="scientific">Nocardia donostiensis</name>
    <dbReference type="NCBI Taxonomy" id="1538463"/>
    <lineage>
        <taxon>Bacteria</taxon>
        <taxon>Bacillati</taxon>
        <taxon>Actinomycetota</taxon>
        <taxon>Actinomycetes</taxon>
        <taxon>Mycobacteriales</taxon>
        <taxon>Nocardiaceae</taxon>
        <taxon>Nocardia</taxon>
    </lineage>
</organism>
<keyword evidence="4" id="KW-1185">Reference proteome</keyword>
<dbReference type="OrthoDB" id="4559752at2"/>
<feature type="region of interest" description="Disordered" evidence="1">
    <location>
        <begin position="96"/>
        <end position="123"/>
    </location>
</feature>
<evidence type="ECO:0000313" key="3">
    <source>
        <dbReference type="EMBL" id="ONM49906.1"/>
    </source>
</evidence>
<proteinExistence type="predicted"/>
<protein>
    <recommendedName>
        <fullName evidence="5">Ammonium transporter</fullName>
    </recommendedName>
</protein>
<feature type="compositionally biased region" description="Polar residues" evidence="1">
    <location>
        <begin position="96"/>
        <end position="116"/>
    </location>
</feature>
<dbReference type="RefSeq" id="WP_077115417.1">
    <property type="nucleotide sequence ID" value="NZ_LOKT01000014.1"/>
</dbReference>
<name>A0A1V2TKA3_9NOCA</name>
<dbReference type="STRING" id="1538463.B0T36_20075"/>
<accession>A0A1V2TKA3</accession>
<gene>
    <name evidence="3" type="ORF">B0T46_05900</name>
</gene>
<dbReference type="EMBL" id="MUMY01000003">
    <property type="protein sequence ID" value="ONM49906.1"/>
    <property type="molecule type" value="Genomic_DNA"/>
</dbReference>
<evidence type="ECO:0000256" key="1">
    <source>
        <dbReference type="SAM" id="MobiDB-lite"/>
    </source>
</evidence>
<feature type="chain" id="PRO_5012957032" description="Ammonium transporter" evidence="2">
    <location>
        <begin position="31"/>
        <end position="240"/>
    </location>
</feature>
<comment type="caution">
    <text evidence="3">The sequence shown here is derived from an EMBL/GenBank/DDBJ whole genome shotgun (WGS) entry which is preliminary data.</text>
</comment>